<dbReference type="Proteomes" id="UP000887229">
    <property type="component" value="Unassembled WGS sequence"/>
</dbReference>
<proteinExistence type="predicted"/>
<dbReference type="PANTHER" id="PTHR47706:SF9">
    <property type="entry name" value="NMRA-LIKE DOMAIN-CONTAINING PROTEIN-RELATED"/>
    <property type="match status" value="1"/>
</dbReference>
<gene>
    <name evidence="4" type="ORF">F5Z01DRAFT_677491</name>
</gene>
<keyword evidence="2" id="KW-0560">Oxidoreductase</keyword>
<dbReference type="AlphaFoldDB" id="A0A9P7ZFW8"/>
<evidence type="ECO:0000256" key="1">
    <source>
        <dbReference type="ARBA" id="ARBA00022857"/>
    </source>
</evidence>
<evidence type="ECO:0000313" key="4">
    <source>
        <dbReference type="EMBL" id="KAG9250820.1"/>
    </source>
</evidence>
<dbReference type="InterPro" id="IPR051609">
    <property type="entry name" value="NmrA/Isoflavone_reductase-like"/>
</dbReference>
<dbReference type="InterPro" id="IPR008030">
    <property type="entry name" value="NmrA-like"/>
</dbReference>
<name>A0A9P7ZFW8_9HYPO</name>
<comment type="caution">
    <text evidence="4">The sequence shown here is derived from an EMBL/GenBank/DDBJ whole genome shotgun (WGS) entry which is preliminary data.</text>
</comment>
<dbReference type="GO" id="GO:0016491">
    <property type="term" value="F:oxidoreductase activity"/>
    <property type="evidence" value="ECO:0007669"/>
    <property type="project" value="UniProtKB-KW"/>
</dbReference>
<dbReference type="Gene3D" id="3.40.50.720">
    <property type="entry name" value="NAD(P)-binding Rossmann-like Domain"/>
    <property type="match status" value="1"/>
</dbReference>
<organism evidence="4 5">
    <name type="scientific">Emericellopsis atlantica</name>
    <dbReference type="NCBI Taxonomy" id="2614577"/>
    <lineage>
        <taxon>Eukaryota</taxon>
        <taxon>Fungi</taxon>
        <taxon>Dikarya</taxon>
        <taxon>Ascomycota</taxon>
        <taxon>Pezizomycotina</taxon>
        <taxon>Sordariomycetes</taxon>
        <taxon>Hypocreomycetidae</taxon>
        <taxon>Hypocreales</taxon>
        <taxon>Bionectriaceae</taxon>
        <taxon>Emericellopsis</taxon>
    </lineage>
</organism>
<protein>
    <recommendedName>
        <fullName evidence="3">NmrA-like domain-containing protein</fullName>
    </recommendedName>
</protein>
<evidence type="ECO:0000259" key="3">
    <source>
        <dbReference type="Pfam" id="PF05368"/>
    </source>
</evidence>
<evidence type="ECO:0000313" key="5">
    <source>
        <dbReference type="Proteomes" id="UP000887229"/>
    </source>
</evidence>
<accession>A0A9P7ZFW8</accession>
<dbReference type="SUPFAM" id="SSF51735">
    <property type="entry name" value="NAD(P)-binding Rossmann-fold domains"/>
    <property type="match status" value="1"/>
</dbReference>
<keyword evidence="5" id="KW-1185">Reference proteome</keyword>
<evidence type="ECO:0000256" key="2">
    <source>
        <dbReference type="ARBA" id="ARBA00023002"/>
    </source>
</evidence>
<feature type="domain" description="NmrA-like" evidence="3">
    <location>
        <begin position="6"/>
        <end position="223"/>
    </location>
</feature>
<dbReference type="Pfam" id="PF05368">
    <property type="entry name" value="NmrA"/>
    <property type="match status" value="1"/>
</dbReference>
<dbReference type="PANTHER" id="PTHR47706">
    <property type="entry name" value="NMRA-LIKE FAMILY PROTEIN"/>
    <property type="match status" value="1"/>
</dbReference>
<dbReference type="RefSeq" id="XP_046114744.1">
    <property type="nucleotide sequence ID" value="XM_046265357.1"/>
</dbReference>
<dbReference type="GeneID" id="70296260"/>
<dbReference type="InterPro" id="IPR036291">
    <property type="entry name" value="NAD(P)-bd_dom_sf"/>
</dbReference>
<keyword evidence="1" id="KW-0521">NADP</keyword>
<dbReference type="EMBL" id="MU251273">
    <property type="protein sequence ID" value="KAG9250820.1"/>
    <property type="molecule type" value="Genomic_DNA"/>
</dbReference>
<sequence length="313" mass="33987">MSSPRRIAVIGHRGWASSAILGALAASSASVKVLHQADSDVSGVPPQVTTTLVDFADVPALVEALRDIDIVISLVGPPGVEKQQALVKAIPQTNVQLFSPSDLAARYDGQGLSIPVNKAKLEVENAARSACIPITIVLPGNFAEFALSTPAMGIDLENNKLIHTIDSDKQSLNVCTRSYVAAAYVSIFAETPISQLKDRVIGLSELTFSGDDLAQALHARHGRFPTLFRHSREKVDSEIEAALTQGSPFSLPWYCRKIWGTGQQRTMIGQDIWEVQDFPKASLESLVTQGHVESYRELPSFVQEYFRSTFVDG</sequence>
<dbReference type="OrthoDB" id="5283654at2759"/>
<reference evidence="4" key="1">
    <citation type="journal article" date="2021" name="IMA Fungus">
        <title>Genomic characterization of three marine fungi, including Emericellopsis atlantica sp. nov. with signatures of a generalist lifestyle and marine biomass degradation.</title>
        <authorList>
            <person name="Hagestad O.C."/>
            <person name="Hou L."/>
            <person name="Andersen J.H."/>
            <person name="Hansen E.H."/>
            <person name="Altermark B."/>
            <person name="Li C."/>
            <person name="Kuhnert E."/>
            <person name="Cox R.J."/>
            <person name="Crous P.W."/>
            <person name="Spatafora J.W."/>
            <person name="Lail K."/>
            <person name="Amirebrahimi M."/>
            <person name="Lipzen A."/>
            <person name="Pangilinan J."/>
            <person name="Andreopoulos W."/>
            <person name="Hayes R.D."/>
            <person name="Ng V."/>
            <person name="Grigoriev I.V."/>
            <person name="Jackson S.A."/>
            <person name="Sutton T.D.S."/>
            <person name="Dobson A.D.W."/>
            <person name="Rama T."/>
        </authorList>
    </citation>
    <scope>NUCLEOTIDE SEQUENCE</scope>
    <source>
        <strain evidence="4">TS7</strain>
    </source>
</reference>